<keyword evidence="5" id="KW-1185">Reference proteome</keyword>
<evidence type="ECO:0000256" key="2">
    <source>
        <dbReference type="SAM" id="MobiDB-lite"/>
    </source>
</evidence>
<protein>
    <recommendedName>
        <fullName evidence="3">Phosducin domain-containing protein</fullName>
    </recommendedName>
</protein>
<evidence type="ECO:0000259" key="3">
    <source>
        <dbReference type="Pfam" id="PF02114"/>
    </source>
</evidence>
<reference evidence="4 5" key="1">
    <citation type="submission" date="2019-07" db="EMBL/GenBank/DDBJ databases">
        <title>Genomics analysis of Aphanomyces spp. identifies a new class of oomycete effector associated with host adaptation.</title>
        <authorList>
            <person name="Gaulin E."/>
        </authorList>
    </citation>
    <scope>NUCLEOTIDE SEQUENCE [LARGE SCALE GENOMIC DNA]</scope>
    <source>
        <strain evidence="4 5">ATCC 201684</strain>
    </source>
</reference>
<evidence type="ECO:0000313" key="4">
    <source>
        <dbReference type="EMBL" id="KAF0722886.1"/>
    </source>
</evidence>
<dbReference type="Gene3D" id="1.10.168.10">
    <property type="entry name" value="Phosducin, domain 2"/>
    <property type="match status" value="1"/>
</dbReference>
<dbReference type="Pfam" id="PF02114">
    <property type="entry name" value="Phosducin"/>
    <property type="match status" value="1"/>
</dbReference>
<name>A0A6G0W718_9STRA</name>
<evidence type="ECO:0000313" key="5">
    <source>
        <dbReference type="Proteomes" id="UP000481153"/>
    </source>
</evidence>
<dbReference type="EMBL" id="VJMJ01000320">
    <property type="protein sequence ID" value="KAF0722886.1"/>
    <property type="molecule type" value="Genomic_DNA"/>
</dbReference>
<comment type="caution">
    <text evidence="4">The sequence shown here is derived from an EMBL/GenBank/DDBJ whole genome shotgun (WGS) entry which is preliminary data.</text>
</comment>
<comment type="similarity">
    <text evidence="1">Belongs to the phosducin family.</text>
</comment>
<dbReference type="InterPro" id="IPR051499">
    <property type="entry name" value="Phosducin-like_reg"/>
</dbReference>
<dbReference type="AlphaFoldDB" id="A0A6G0W718"/>
<dbReference type="PANTHER" id="PTHR46052:SF1">
    <property type="entry name" value="PHOSDUCIN-LIKE PROTEIN"/>
    <property type="match status" value="1"/>
</dbReference>
<dbReference type="SUPFAM" id="SSF52833">
    <property type="entry name" value="Thioredoxin-like"/>
    <property type="match status" value="1"/>
</dbReference>
<evidence type="ECO:0000256" key="1">
    <source>
        <dbReference type="ARBA" id="ARBA00009686"/>
    </source>
</evidence>
<dbReference type="VEuPathDB" id="FungiDB:AeMF1_018994"/>
<gene>
    <name evidence="4" type="ORF">Ae201684_018117</name>
</gene>
<proteinExistence type="inferred from homology"/>
<dbReference type="Proteomes" id="UP000481153">
    <property type="component" value="Unassembled WGS sequence"/>
</dbReference>
<dbReference type="InterPro" id="IPR024253">
    <property type="entry name" value="Phosducin_thioredoxin-like_dom"/>
</dbReference>
<feature type="region of interest" description="Disordered" evidence="2">
    <location>
        <begin position="14"/>
        <end position="46"/>
    </location>
</feature>
<sequence>MDDFFLRHDVYKDRDPDELNGKVNSDSEASDTEESLPASVHDPFSPWQEQFLDKQGKRRSFKKSTFTGPKGVLTDYKAYKKAKAQERAQEEAVRQAVLTRIACGYVDPSQSTTTETVPQEEAQDSDDEFLNELEDDTVLQSYCAKRIEEIKSTINAGAPSFGSIKYCSPFEFVDLIDSADPRTCILVHMSDEHNYVCTAVNQCLQQLCAEYPLLQVLVVQRGEVEATIRTDDVPIFMLYRSGQQLDTILDVYNKLKGEVTVERLVQLLAEYL</sequence>
<dbReference type="Gene3D" id="3.40.30.10">
    <property type="entry name" value="Glutaredoxin"/>
    <property type="match status" value="1"/>
</dbReference>
<feature type="domain" description="Phosducin" evidence="3">
    <location>
        <begin position="63"/>
        <end position="271"/>
    </location>
</feature>
<dbReference type="PANTHER" id="PTHR46052">
    <property type="entry name" value="PHOSDUCIN-LIKE PROTEIN"/>
    <property type="match status" value="1"/>
</dbReference>
<organism evidence="4 5">
    <name type="scientific">Aphanomyces euteiches</name>
    <dbReference type="NCBI Taxonomy" id="100861"/>
    <lineage>
        <taxon>Eukaryota</taxon>
        <taxon>Sar</taxon>
        <taxon>Stramenopiles</taxon>
        <taxon>Oomycota</taxon>
        <taxon>Saprolegniomycetes</taxon>
        <taxon>Saprolegniales</taxon>
        <taxon>Verrucalvaceae</taxon>
        <taxon>Aphanomyces</taxon>
    </lineage>
</organism>
<accession>A0A6G0W718</accession>
<dbReference type="InterPro" id="IPR036249">
    <property type="entry name" value="Thioredoxin-like_sf"/>
</dbReference>
<dbReference type="InterPro" id="IPR023196">
    <property type="entry name" value="Phosducin_N_dom_sf"/>
</dbReference>